<accession>A0A6L5YKQ2</accession>
<dbReference type="InterPro" id="IPR025957">
    <property type="entry name" value="Cys_rich_KTR"/>
</dbReference>
<proteinExistence type="predicted"/>
<name>A0A6L5YKQ2_9FIRM</name>
<dbReference type="EMBL" id="VUMU01000008">
    <property type="protein sequence ID" value="MST58227.1"/>
    <property type="molecule type" value="Genomic_DNA"/>
</dbReference>
<sequence>MKAAVTDKWILCPVCKAKTRTQILDDTELKHFPLFCPKCKENFIINVKDHIVDYQSIARR</sequence>
<evidence type="ECO:0000313" key="2">
    <source>
        <dbReference type="Proteomes" id="UP000476055"/>
    </source>
</evidence>
<dbReference type="Pfam" id="PF14205">
    <property type="entry name" value="Cys_rich_KTR"/>
    <property type="match status" value="1"/>
</dbReference>
<reference evidence="1 2" key="1">
    <citation type="submission" date="2019-08" db="EMBL/GenBank/DDBJ databases">
        <title>In-depth cultivation of the pig gut microbiome towards novel bacterial diversity and tailored functional studies.</title>
        <authorList>
            <person name="Wylensek D."/>
            <person name="Hitch T.C.A."/>
            <person name="Clavel T."/>
        </authorList>
    </citation>
    <scope>NUCLEOTIDE SEQUENCE [LARGE SCALE GENOMIC DNA]</scope>
    <source>
        <strain evidence="1 2">WCA3-601-WT-6H</strain>
    </source>
</reference>
<dbReference type="Proteomes" id="UP000476055">
    <property type="component" value="Unassembled WGS sequence"/>
</dbReference>
<gene>
    <name evidence="1" type="ORF">FYJ59_08265</name>
</gene>
<organism evidence="1 2">
    <name type="scientific">Waltera intestinalis</name>
    <dbReference type="NCBI Taxonomy" id="2606635"/>
    <lineage>
        <taxon>Bacteria</taxon>
        <taxon>Bacillati</taxon>
        <taxon>Bacillota</taxon>
        <taxon>Clostridia</taxon>
        <taxon>Lachnospirales</taxon>
        <taxon>Lachnospiraceae</taxon>
        <taxon>Waltera</taxon>
    </lineage>
</organism>
<protein>
    <submittedName>
        <fullName evidence="1">Conjugal transfer protein</fullName>
    </submittedName>
</protein>
<keyword evidence="2" id="KW-1185">Reference proteome</keyword>
<dbReference type="AlphaFoldDB" id="A0A6L5YKQ2"/>
<dbReference type="RefSeq" id="WP_154496404.1">
    <property type="nucleotide sequence ID" value="NZ_VUMU01000008.1"/>
</dbReference>
<evidence type="ECO:0000313" key="1">
    <source>
        <dbReference type="EMBL" id="MST58227.1"/>
    </source>
</evidence>
<comment type="caution">
    <text evidence="1">The sequence shown here is derived from an EMBL/GenBank/DDBJ whole genome shotgun (WGS) entry which is preliminary data.</text>
</comment>